<dbReference type="EMBL" id="JAREWH010000001">
    <property type="protein sequence ID" value="MDN3190874.1"/>
    <property type="molecule type" value="Genomic_DNA"/>
</dbReference>
<gene>
    <name evidence="3" type="ORF">P0E79_00040</name>
</gene>
<reference evidence="3" key="2">
    <citation type="submission" date="2023-03" db="EMBL/GenBank/DDBJ databases">
        <authorList>
            <person name="Zajac M."/>
            <person name="Kwit R."/>
            <person name="Wasyl D."/>
        </authorList>
    </citation>
    <scope>NUCLEOTIDE SEQUENCE</scope>
    <source>
        <strain evidence="3">691B_2</strain>
    </source>
</reference>
<dbReference type="SMART" id="SM00849">
    <property type="entry name" value="Lactamase_B"/>
    <property type="match status" value="1"/>
</dbReference>
<feature type="signal peptide" evidence="1">
    <location>
        <begin position="1"/>
        <end position="24"/>
    </location>
</feature>
<dbReference type="SUPFAM" id="SSF56281">
    <property type="entry name" value="Metallo-hydrolase/oxidoreductase"/>
    <property type="match status" value="1"/>
</dbReference>
<dbReference type="PROSITE" id="PS51257">
    <property type="entry name" value="PROKAR_LIPOPROTEIN"/>
    <property type="match status" value="1"/>
</dbReference>
<evidence type="ECO:0000313" key="3">
    <source>
        <dbReference type="EMBL" id="MDN3190874.1"/>
    </source>
</evidence>
<feature type="domain" description="Metallo-beta-lactamase" evidence="2">
    <location>
        <begin position="67"/>
        <end position="248"/>
    </location>
</feature>
<dbReference type="InterPro" id="IPR050855">
    <property type="entry name" value="NDM-1-like"/>
</dbReference>
<dbReference type="AlphaFoldDB" id="A0AAW7K6E2"/>
<dbReference type="GO" id="GO:0016787">
    <property type="term" value="F:hydrolase activity"/>
    <property type="evidence" value="ECO:0007669"/>
    <property type="project" value="UniProtKB-KW"/>
</dbReference>
<dbReference type="PANTHER" id="PTHR42951:SF14">
    <property type="entry name" value="METALLO-BETA-LACTAMASE SUPERFAMILY PROTEIN"/>
    <property type="match status" value="1"/>
</dbReference>
<feature type="chain" id="PRO_5043566472" evidence="1">
    <location>
        <begin position="25"/>
        <end position="313"/>
    </location>
</feature>
<dbReference type="InterPro" id="IPR001279">
    <property type="entry name" value="Metallo-B-lactamas"/>
</dbReference>
<dbReference type="InterPro" id="IPR036866">
    <property type="entry name" value="RibonucZ/Hydroxyglut_hydro"/>
</dbReference>
<name>A0AAW7K6E2_ENTFL</name>
<protein>
    <submittedName>
        <fullName evidence="3">MBL fold hydrolase</fullName>
    </submittedName>
</protein>
<organism evidence="3 4">
    <name type="scientific">Enterococcus faecalis</name>
    <name type="common">Streptococcus faecalis</name>
    <dbReference type="NCBI Taxonomy" id="1351"/>
    <lineage>
        <taxon>Bacteria</taxon>
        <taxon>Bacillati</taxon>
        <taxon>Bacillota</taxon>
        <taxon>Bacilli</taxon>
        <taxon>Lactobacillales</taxon>
        <taxon>Enterococcaceae</taxon>
        <taxon>Enterococcus</taxon>
    </lineage>
</organism>
<evidence type="ECO:0000259" key="2">
    <source>
        <dbReference type="SMART" id="SM00849"/>
    </source>
</evidence>
<reference evidence="3" key="1">
    <citation type="journal article" date="2023" name="Pathogens">
        <title>Prevalence of Enterococcus spp. and the Whole-Genome Characteristics of Enterococcus faecium and Enterococcus faecalis Strains Isolated from Free-Living Birds in Poland.</title>
        <authorList>
            <person name="Kwit R."/>
            <person name="Zajac M."/>
            <person name="Smialowska-Weglinska A."/>
            <person name="Skarzynska M."/>
            <person name="Bomba A."/>
            <person name="Lalak A."/>
            <person name="Skrzypiec E."/>
            <person name="Wojdat D."/>
            <person name="Koza W."/>
            <person name="Mikos-Wojewoda E."/>
            <person name="Pasim P."/>
            <person name="Skora M."/>
            <person name="Polak M."/>
            <person name="Wiacek J."/>
            <person name="Wasyl D."/>
        </authorList>
    </citation>
    <scope>NUCLEOTIDE SEQUENCE</scope>
    <source>
        <strain evidence="3">691B_2</strain>
    </source>
</reference>
<evidence type="ECO:0000256" key="1">
    <source>
        <dbReference type="SAM" id="SignalP"/>
    </source>
</evidence>
<sequence>MKKIGLLLFSIGLTSLLLSSCSNYNMRKDNNSSISTKTSNEEENIMYKKIQGIDATYLIMNPDPVFGSTATIIEKNGKGLLVDTQFSKKDADKIVQLVKSNNIDIETIYISYSDPDYYFGTNQIKKSFPKANVVATASTISRIKDTYKSKLSVWADTLKENAPDKIIIPNEIKESINLEDVEFEIFGNDIKKQTLYNKNDQLLVGGILVSTGSHLFMADTKSIDSQLQWINDLSELESLSLRTVIPGHFEAGNQFMPQNIKFTKEYIEKFITAEKESKVSSEIITKMKNYYPKLPEGNLEMSAKVVTGEMDWE</sequence>
<dbReference type="Proteomes" id="UP001173174">
    <property type="component" value="Unassembled WGS sequence"/>
</dbReference>
<keyword evidence="1" id="KW-0732">Signal</keyword>
<comment type="caution">
    <text evidence="3">The sequence shown here is derived from an EMBL/GenBank/DDBJ whole genome shotgun (WGS) entry which is preliminary data.</text>
</comment>
<dbReference type="Gene3D" id="3.60.15.10">
    <property type="entry name" value="Ribonuclease Z/Hydroxyacylglutathione hydrolase-like"/>
    <property type="match status" value="1"/>
</dbReference>
<proteinExistence type="predicted"/>
<keyword evidence="3" id="KW-0378">Hydrolase</keyword>
<evidence type="ECO:0000313" key="4">
    <source>
        <dbReference type="Proteomes" id="UP001173174"/>
    </source>
</evidence>
<dbReference type="RefSeq" id="WP_010709519.1">
    <property type="nucleotide sequence ID" value="NZ_AP027136.1"/>
</dbReference>
<accession>A0AAW7K6E2</accession>
<dbReference type="PANTHER" id="PTHR42951">
    <property type="entry name" value="METALLO-BETA-LACTAMASE DOMAIN-CONTAINING"/>
    <property type="match status" value="1"/>
</dbReference>